<accession>A0A644U438</accession>
<protein>
    <submittedName>
        <fullName evidence="1">Uncharacterized protein</fullName>
    </submittedName>
</protein>
<name>A0A644U438_9ZZZZ</name>
<reference evidence="1" key="1">
    <citation type="submission" date="2019-08" db="EMBL/GenBank/DDBJ databases">
        <authorList>
            <person name="Kucharzyk K."/>
            <person name="Murdoch R.W."/>
            <person name="Higgins S."/>
            <person name="Loffler F."/>
        </authorList>
    </citation>
    <scope>NUCLEOTIDE SEQUENCE</scope>
</reference>
<proteinExistence type="predicted"/>
<dbReference type="AlphaFoldDB" id="A0A644U438"/>
<gene>
    <name evidence="1" type="ORF">SDC9_19487</name>
</gene>
<dbReference type="EMBL" id="VSSQ01000075">
    <property type="protein sequence ID" value="MPL73681.1"/>
    <property type="molecule type" value="Genomic_DNA"/>
</dbReference>
<organism evidence="1">
    <name type="scientific">bioreactor metagenome</name>
    <dbReference type="NCBI Taxonomy" id="1076179"/>
    <lineage>
        <taxon>unclassified sequences</taxon>
        <taxon>metagenomes</taxon>
        <taxon>ecological metagenomes</taxon>
    </lineage>
</organism>
<evidence type="ECO:0000313" key="1">
    <source>
        <dbReference type="EMBL" id="MPL73681.1"/>
    </source>
</evidence>
<comment type="caution">
    <text evidence="1">The sequence shown here is derived from an EMBL/GenBank/DDBJ whole genome shotgun (WGS) entry which is preliminary data.</text>
</comment>
<sequence>MAEGVVIRRHAIDRGHRAQRAGIVIGAPVAHHADGADRQDRHEGLPDLVVEPVLADLVDIDRIRLAQDREFLAGDLAGAADRQARAREGVTADELRRQAKLATKGADLVLEEFTQRLDQLQPHLLRQTAHIVVRLDRHRGTARERDAFDHVGIERALGQELGALDLVRVVLEHVDEEPADRLALHFRVRHALERAEEERALIGRDQPHVVVVAEHGDHFLGLALAQQAVVDEDAGQVVADRLVDQHRRDRAVDAAREAADHLLVADLFADLGDRLFAIARHRPVAGEARKPHEVLVELRALRGVVHLGVELHGVEVTRRIGGDREGGAGRGAIDLEARGDAADVVAVAHPDLLAPVLEPALEQRQRARGRSDIGAAELGGAMAGFDEAAELLHHHLLAVADPEDRHAEGEGRFRRTRRALAGDAVRATREDDCLGGETLQEGIGDLLIGMDFAIDVELAQAARNQLRDLGAEVDDEEALMLGHVRGIGGDFAKSKSAGAPPPHPRGICGKMKGGGGPGTWARAVKRGPKAPFVISREAGRAG</sequence>